<sequence length="119" mass="13674">MIEVYLESFTVTIVATRRIFPLTQSDQEQIPSCCNLICWSLTWGFQSSALQFVKIQASLLRRRSSISDAAEILDDNDNAVYRLDSVDIDLADQSSPCGIALTYQMSMMLKRYEHRQMRI</sequence>
<accession>A0A9P0ZUY0</accession>
<dbReference type="AlphaFoldDB" id="A0A9P0ZUY0"/>
<reference evidence="1" key="1">
    <citation type="submission" date="2022-07" db="EMBL/GenBank/DDBJ databases">
        <authorList>
            <person name="Macas J."/>
            <person name="Novak P."/>
            <person name="Neumann P."/>
        </authorList>
    </citation>
    <scope>NUCLEOTIDE SEQUENCE</scope>
</reference>
<evidence type="ECO:0000313" key="1">
    <source>
        <dbReference type="EMBL" id="CAH9115124.1"/>
    </source>
</evidence>
<name>A0A9P0ZUY0_CUSEU</name>
<gene>
    <name evidence="1" type="ORF">CEURO_LOCUS20687</name>
</gene>
<dbReference type="EMBL" id="CAMAPE010000065">
    <property type="protein sequence ID" value="CAH9115124.1"/>
    <property type="molecule type" value="Genomic_DNA"/>
</dbReference>
<evidence type="ECO:0000313" key="2">
    <source>
        <dbReference type="Proteomes" id="UP001152484"/>
    </source>
</evidence>
<dbReference type="Proteomes" id="UP001152484">
    <property type="component" value="Unassembled WGS sequence"/>
</dbReference>
<organism evidence="1 2">
    <name type="scientific">Cuscuta europaea</name>
    <name type="common">European dodder</name>
    <dbReference type="NCBI Taxonomy" id="41803"/>
    <lineage>
        <taxon>Eukaryota</taxon>
        <taxon>Viridiplantae</taxon>
        <taxon>Streptophyta</taxon>
        <taxon>Embryophyta</taxon>
        <taxon>Tracheophyta</taxon>
        <taxon>Spermatophyta</taxon>
        <taxon>Magnoliopsida</taxon>
        <taxon>eudicotyledons</taxon>
        <taxon>Gunneridae</taxon>
        <taxon>Pentapetalae</taxon>
        <taxon>asterids</taxon>
        <taxon>lamiids</taxon>
        <taxon>Solanales</taxon>
        <taxon>Convolvulaceae</taxon>
        <taxon>Cuscuteae</taxon>
        <taxon>Cuscuta</taxon>
        <taxon>Cuscuta subgen. Cuscuta</taxon>
    </lineage>
</organism>
<protein>
    <submittedName>
        <fullName evidence="1">Uncharacterized protein</fullName>
    </submittedName>
</protein>
<comment type="caution">
    <text evidence="1">The sequence shown here is derived from an EMBL/GenBank/DDBJ whole genome shotgun (WGS) entry which is preliminary data.</text>
</comment>
<keyword evidence="2" id="KW-1185">Reference proteome</keyword>
<proteinExistence type="predicted"/>